<dbReference type="RefSeq" id="WP_185009239.1">
    <property type="nucleotide sequence ID" value="NZ_BAAAUI010000037.1"/>
</dbReference>
<accession>A0A7W7CLV3</accession>
<gene>
    <name evidence="1" type="ORF">HNR67_008276</name>
</gene>
<organism evidence="1 2">
    <name type="scientific">Crossiella cryophila</name>
    <dbReference type="NCBI Taxonomy" id="43355"/>
    <lineage>
        <taxon>Bacteria</taxon>
        <taxon>Bacillati</taxon>
        <taxon>Actinomycetota</taxon>
        <taxon>Actinomycetes</taxon>
        <taxon>Pseudonocardiales</taxon>
        <taxon>Pseudonocardiaceae</taxon>
        <taxon>Crossiella</taxon>
    </lineage>
</organism>
<protein>
    <submittedName>
        <fullName evidence="1">Uncharacterized protein</fullName>
    </submittedName>
</protein>
<name>A0A7W7CLV3_9PSEU</name>
<keyword evidence="2" id="KW-1185">Reference proteome</keyword>
<reference evidence="1 2" key="1">
    <citation type="submission" date="2020-08" db="EMBL/GenBank/DDBJ databases">
        <title>Sequencing the genomes of 1000 actinobacteria strains.</title>
        <authorList>
            <person name="Klenk H.-P."/>
        </authorList>
    </citation>
    <scope>NUCLEOTIDE SEQUENCE [LARGE SCALE GENOMIC DNA]</scope>
    <source>
        <strain evidence="1 2">DSM 44230</strain>
    </source>
</reference>
<dbReference type="Pfam" id="PF20062">
    <property type="entry name" value="DUF6461"/>
    <property type="match status" value="1"/>
</dbReference>
<sequence length="201" mass="20996">MFSGVGDGAGDYAWLAELPLGAAFALAFVRGVDEAEVLRRFGADPDTARPMTLDAIDRAQQDALPESLLLAAVTKVGDWVLVVEPNGFQSTLDEVLSVVSTGGEVLSVYRNLDAVGQISHAVDGGLRTAFDQLVPYLRWGSLPDALLPVMLAVGLDPDGGTAPDPDAAALALAERVTGVRLTQETLSGTLPTVVLSARDPE</sequence>
<proteinExistence type="predicted"/>
<evidence type="ECO:0000313" key="1">
    <source>
        <dbReference type="EMBL" id="MBB4682158.1"/>
    </source>
</evidence>
<dbReference type="InterPro" id="IPR045592">
    <property type="entry name" value="DUF6461"/>
</dbReference>
<evidence type="ECO:0000313" key="2">
    <source>
        <dbReference type="Proteomes" id="UP000533598"/>
    </source>
</evidence>
<dbReference type="EMBL" id="JACHMH010000001">
    <property type="protein sequence ID" value="MBB4682158.1"/>
    <property type="molecule type" value="Genomic_DNA"/>
</dbReference>
<comment type="caution">
    <text evidence="1">The sequence shown here is derived from an EMBL/GenBank/DDBJ whole genome shotgun (WGS) entry which is preliminary data.</text>
</comment>
<dbReference type="Proteomes" id="UP000533598">
    <property type="component" value="Unassembled WGS sequence"/>
</dbReference>
<dbReference type="AlphaFoldDB" id="A0A7W7CLV3"/>